<protein>
    <submittedName>
        <fullName evidence="1">DUF3791 domain-containing protein</fullName>
    </submittedName>
</protein>
<dbReference type="EMBL" id="SRYZ01000008">
    <property type="protein sequence ID" value="TGY07746.1"/>
    <property type="molecule type" value="Genomic_DNA"/>
</dbReference>
<dbReference type="AlphaFoldDB" id="A0A4S2B178"/>
<dbReference type="Proteomes" id="UP000310532">
    <property type="component" value="Unassembled WGS sequence"/>
</dbReference>
<keyword evidence="2" id="KW-1185">Reference proteome</keyword>
<organism evidence="1 2">
    <name type="scientific">Bacteroides muris</name>
    <name type="common">ex Afrizal et al. 2022</name>
    <dbReference type="NCBI Taxonomy" id="2516960"/>
    <lineage>
        <taxon>Bacteria</taxon>
        <taxon>Pseudomonadati</taxon>
        <taxon>Bacteroidota</taxon>
        <taxon>Bacteroidia</taxon>
        <taxon>Bacteroidales</taxon>
        <taxon>Bacteroidaceae</taxon>
        <taxon>Bacteroides</taxon>
    </lineage>
</organism>
<comment type="caution">
    <text evidence="1">The sequence shown here is derived from an EMBL/GenBank/DDBJ whole genome shotgun (WGS) entry which is preliminary data.</text>
</comment>
<accession>A0A4S2B178</accession>
<evidence type="ECO:0000313" key="2">
    <source>
        <dbReference type="Proteomes" id="UP000310532"/>
    </source>
</evidence>
<evidence type="ECO:0000313" key="1">
    <source>
        <dbReference type="EMBL" id="TGY07746.1"/>
    </source>
</evidence>
<dbReference type="RefSeq" id="WP_136009518.1">
    <property type="nucleotide sequence ID" value="NZ_SRYZ01000008.1"/>
</dbReference>
<reference evidence="1 2" key="1">
    <citation type="submission" date="2019-04" db="EMBL/GenBank/DDBJ databases">
        <title>Microbes associate with the intestines of laboratory mice.</title>
        <authorList>
            <person name="Navarre W."/>
            <person name="Wong E."/>
            <person name="Huang K."/>
            <person name="Tropini C."/>
            <person name="Ng K."/>
            <person name="Yu B."/>
        </authorList>
    </citation>
    <scope>NUCLEOTIDE SEQUENCE [LARGE SCALE GENOMIC DNA]</scope>
    <source>
        <strain evidence="1 2">NM69_E16B</strain>
    </source>
</reference>
<dbReference type="Pfam" id="PF12668">
    <property type="entry name" value="DUF3791"/>
    <property type="match status" value="1"/>
</dbReference>
<name>A0A4S2B178_9BACE</name>
<proteinExistence type="predicted"/>
<dbReference type="InterPro" id="IPR024269">
    <property type="entry name" value="DUF3791"/>
</dbReference>
<sequence length="80" mass="9158">MEELMKGMSLNAAKIELMVFVIDEFAKLHGLKYKQAYSYLDFHGGLAFLEKHYDVEHTLSFNEILSDVSQVCINRGGMIQ</sequence>
<gene>
    <name evidence="1" type="ORF">E5355_05595</name>
</gene>